<dbReference type="InterPro" id="IPR011990">
    <property type="entry name" value="TPR-like_helical_dom_sf"/>
</dbReference>
<dbReference type="PANTHER" id="PTHR16263:SF4">
    <property type="entry name" value="TETRATRICOPEPTIDE REPEAT PROTEIN 38"/>
    <property type="match status" value="1"/>
</dbReference>
<dbReference type="PANTHER" id="PTHR16263">
    <property type="entry name" value="TETRATRICOPEPTIDE REPEAT PROTEIN 38"/>
    <property type="match status" value="1"/>
</dbReference>
<dbReference type="AlphaFoldDB" id="A0A7X4K9A1"/>
<protein>
    <recommendedName>
        <fullName evidence="2">Tetratricopeptide repeat protein 38</fullName>
    </recommendedName>
</protein>
<keyword evidence="6" id="KW-1185">Reference proteome</keyword>
<comment type="similarity">
    <text evidence="1">Belongs to the TTC38 family.</text>
</comment>
<evidence type="ECO:0000313" key="5">
    <source>
        <dbReference type="EMBL" id="MYL99877.1"/>
    </source>
</evidence>
<dbReference type="Gene3D" id="1.25.40.10">
    <property type="entry name" value="Tetratricopeptide repeat domain"/>
    <property type="match status" value="1"/>
</dbReference>
<reference evidence="5 6" key="1">
    <citation type="submission" date="2019-12" db="EMBL/GenBank/DDBJ databases">
        <authorList>
            <person name="Feng G."/>
            <person name="Zhu H."/>
        </authorList>
    </citation>
    <scope>NUCLEOTIDE SEQUENCE [LARGE SCALE GENOMIC DNA]</scope>
    <source>
        <strain evidence="5 6">FGD1</strain>
    </source>
</reference>
<sequence>MMTVVLTPRGLPVTTCSAALADALHCFEEEVLDYGSQAAALFDALPLDPECALATSYAAALHLFRGTRDGHDRASPLAANALNLAAGSVRETQLTVAIERWAAGDVASATAILAAWVSQEPTDLFAGKLLQHLLFSTGNVAAMLESMTPIAAAVPREPRVLGMLAFALDQTGLTREAEGAARAALEIAPDPWAHHALAHVLDAERRYEEGQAWMRAHSGAWANCTSFLYTHNWWHAALFHLALGDTEGALALYHDRIWAVRKDYVQDQVNAVSLLARLELAGVDVDDRWEDVATYIRPRRADALDGFLDLHYAYALARSGDRQAVDELLAALAHAAASGQRSRRIALDAADGLASFAFGDHVRASQRLGAVAKDLHLLGGSTVQRRLFGTILDCARAGTRHLFKCAA</sequence>
<evidence type="ECO:0000313" key="6">
    <source>
        <dbReference type="Proteomes" id="UP000465810"/>
    </source>
</evidence>
<comment type="caution">
    <text evidence="5">The sequence shown here is derived from an EMBL/GenBank/DDBJ whole genome shotgun (WGS) entry which is preliminary data.</text>
</comment>
<organism evidence="5 6">
    <name type="scientific">Novosphingobium silvae</name>
    <dbReference type="NCBI Taxonomy" id="2692619"/>
    <lineage>
        <taxon>Bacteria</taxon>
        <taxon>Pseudomonadati</taxon>
        <taxon>Pseudomonadota</taxon>
        <taxon>Alphaproteobacteria</taxon>
        <taxon>Sphingomonadales</taxon>
        <taxon>Sphingomonadaceae</taxon>
        <taxon>Novosphingobium</taxon>
    </lineage>
</organism>
<gene>
    <name evidence="5" type="ORF">GR702_19130</name>
</gene>
<keyword evidence="3" id="KW-0677">Repeat</keyword>
<evidence type="ECO:0000256" key="1">
    <source>
        <dbReference type="ARBA" id="ARBA00005857"/>
    </source>
</evidence>
<proteinExistence type="inferred from homology"/>
<evidence type="ECO:0000256" key="4">
    <source>
        <dbReference type="ARBA" id="ARBA00022803"/>
    </source>
</evidence>
<dbReference type="SUPFAM" id="SSF48452">
    <property type="entry name" value="TPR-like"/>
    <property type="match status" value="1"/>
</dbReference>
<dbReference type="Proteomes" id="UP000465810">
    <property type="component" value="Unassembled WGS sequence"/>
</dbReference>
<keyword evidence="4" id="KW-0802">TPR repeat</keyword>
<evidence type="ECO:0000256" key="3">
    <source>
        <dbReference type="ARBA" id="ARBA00022737"/>
    </source>
</evidence>
<name>A0A7X4K9A1_9SPHN</name>
<dbReference type="RefSeq" id="WP_160987262.1">
    <property type="nucleotide sequence ID" value="NZ_WVTD01000022.1"/>
</dbReference>
<accession>A0A7X4K9A1</accession>
<dbReference type="InterPro" id="IPR033891">
    <property type="entry name" value="TTC38"/>
</dbReference>
<dbReference type="EMBL" id="WVTD01000022">
    <property type="protein sequence ID" value="MYL99877.1"/>
    <property type="molecule type" value="Genomic_DNA"/>
</dbReference>
<evidence type="ECO:0000256" key="2">
    <source>
        <dbReference type="ARBA" id="ARBA00019992"/>
    </source>
</evidence>